<dbReference type="OrthoDB" id="2193432at2759"/>
<reference evidence="10 11" key="1">
    <citation type="journal article" date="2018" name="MBio">
        <title>Comparative Genomics Reveals the Core Gene Toolbox for the Fungus-Insect Symbiosis.</title>
        <authorList>
            <person name="Wang Y."/>
            <person name="Stata M."/>
            <person name="Wang W."/>
            <person name="Stajich J.E."/>
            <person name="White M.M."/>
            <person name="Moncalvo J.M."/>
        </authorList>
    </citation>
    <scope>NUCLEOTIDE SEQUENCE [LARGE SCALE GENOMIC DNA]</scope>
    <source>
        <strain evidence="10 11">SC-DP-2</strain>
    </source>
</reference>
<dbReference type="FunFam" id="1.10.20.10:FF:000011">
    <property type="entry name" value="Transcription initiation factor TFIID subunit 12"/>
    <property type="match status" value="1"/>
</dbReference>
<feature type="compositionally biased region" description="Polar residues" evidence="8">
    <location>
        <begin position="217"/>
        <end position="229"/>
    </location>
</feature>
<comment type="similarity">
    <text evidence="2">Belongs to the TAF12 family.</text>
</comment>
<evidence type="ECO:0000256" key="4">
    <source>
        <dbReference type="ARBA" id="ARBA00023163"/>
    </source>
</evidence>
<feature type="region of interest" description="Disordered" evidence="8">
    <location>
        <begin position="216"/>
        <end position="237"/>
    </location>
</feature>
<dbReference type="CDD" id="cd07981">
    <property type="entry name" value="HFD_TAF12"/>
    <property type="match status" value="1"/>
</dbReference>
<feature type="region of interest" description="Disordered" evidence="8">
    <location>
        <begin position="1"/>
        <end position="50"/>
    </location>
</feature>
<dbReference type="PANTHER" id="PTHR12264:SF21">
    <property type="entry name" value="TRANSCRIPTION INITIATION FACTOR TFIID SUBUNIT 12"/>
    <property type="match status" value="1"/>
</dbReference>
<sequence length="385" mass="43463">MEHSLLGNSLQSSAQNDGNSSDQSENFESNMSPNIRTQSPNIDSDSAESMSSEFFHPAKKMRKYEPPETLAVLPKTKFSQAQTLLVKLKIIMEKADSFFREYNLDEIISKITPFTDSPVVYLTGGEEEASWLLVYCLTTAVSSIQDRLTILSSEFLKNKEDEKLFAPALDFSDKLKYSLFQISNFAASNSIQIQSDRQFKPESHLYDLPDAGLDNNAMPNSLSKNSQRASDYGSKYGYGNDPSNSYTTVNLSAPITQVVAAKLKRKENIFFNQDKKLVSKKQIQELVAEISPNERIEPDVENLLCDIADEFVESVVDFACKLAKHRKSNTLEAKDIQLHLEKNWNIRVPGFSAEEIRSVRKSNFPSSYQQRLNAINSAKSLKRFD</sequence>
<keyword evidence="4" id="KW-0804">Transcription</keyword>
<dbReference type="Gene3D" id="1.10.20.10">
    <property type="entry name" value="Histone, subunit A"/>
    <property type="match status" value="1"/>
</dbReference>
<evidence type="ECO:0000313" key="10">
    <source>
        <dbReference type="EMBL" id="PVV03816.1"/>
    </source>
</evidence>
<evidence type="ECO:0000256" key="7">
    <source>
        <dbReference type="ARBA" id="ARBA00093657"/>
    </source>
</evidence>
<evidence type="ECO:0000256" key="5">
    <source>
        <dbReference type="ARBA" id="ARBA00023242"/>
    </source>
</evidence>
<evidence type="ECO:0000256" key="1">
    <source>
        <dbReference type="ARBA" id="ARBA00004123"/>
    </source>
</evidence>
<dbReference type="Proteomes" id="UP000245609">
    <property type="component" value="Unassembled WGS sequence"/>
</dbReference>
<keyword evidence="11" id="KW-1185">Reference proteome</keyword>
<evidence type="ECO:0000259" key="9">
    <source>
        <dbReference type="Pfam" id="PF03847"/>
    </source>
</evidence>
<dbReference type="GO" id="GO:0017025">
    <property type="term" value="F:TBP-class protein binding"/>
    <property type="evidence" value="ECO:0007669"/>
    <property type="project" value="TreeGrafter"/>
</dbReference>
<dbReference type="GO" id="GO:0005669">
    <property type="term" value="C:transcription factor TFIID complex"/>
    <property type="evidence" value="ECO:0007669"/>
    <property type="project" value="InterPro"/>
</dbReference>
<dbReference type="GO" id="GO:0003677">
    <property type="term" value="F:DNA binding"/>
    <property type="evidence" value="ECO:0007669"/>
    <property type="project" value="TreeGrafter"/>
</dbReference>
<protein>
    <recommendedName>
        <fullName evidence="6">TBP-associated factor 12</fullName>
    </recommendedName>
    <alternativeName>
        <fullName evidence="7">Transcription initiation factor TFIID subunit 12</fullName>
    </alternativeName>
</protein>
<accession>A0A2T9ZGT1</accession>
<dbReference type="GO" id="GO:0000124">
    <property type="term" value="C:SAGA complex"/>
    <property type="evidence" value="ECO:0007669"/>
    <property type="project" value="InterPro"/>
</dbReference>
<keyword evidence="5" id="KW-0539">Nucleus</keyword>
<proteinExistence type="inferred from homology"/>
<dbReference type="GO" id="GO:0046982">
    <property type="term" value="F:protein heterodimerization activity"/>
    <property type="evidence" value="ECO:0007669"/>
    <property type="project" value="InterPro"/>
</dbReference>
<dbReference type="InterPro" id="IPR037794">
    <property type="entry name" value="TAF12"/>
</dbReference>
<evidence type="ECO:0000256" key="2">
    <source>
        <dbReference type="ARBA" id="ARBA00007530"/>
    </source>
</evidence>
<comment type="caution">
    <text evidence="10">The sequence shown here is derived from an EMBL/GenBank/DDBJ whole genome shotgun (WGS) entry which is preliminary data.</text>
</comment>
<feature type="domain" description="Transcription initiation factor TFIID subunit 12" evidence="9">
    <location>
        <begin position="279"/>
        <end position="346"/>
    </location>
</feature>
<dbReference type="SUPFAM" id="SSF47113">
    <property type="entry name" value="Histone-fold"/>
    <property type="match status" value="1"/>
</dbReference>
<name>A0A2T9ZGT1_9FUNG</name>
<evidence type="ECO:0000256" key="3">
    <source>
        <dbReference type="ARBA" id="ARBA00023015"/>
    </source>
</evidence>
<organism evidence="10 11">
    <name type="scientific">Smittium megazygosporum</name>
    <dbReference type="NCBI Taxonomy" id="133381"/>
    <lineage>
        <taxon>Eukaryota</taxon>
        <taxon>Fungi</taxon>
        <taxon>Fungi incertae sedis</taxon>
        <taxon>Zoopagomycota</taxon>
        <taxon>Kickxellomycotina</taxon>
        <taxon>Harpellomycetes</taxon>
        <taxon>Harpellales</taxon>
        <taxon>Legeriomycetaceae</taxon>
        <taxon>Smittium</taxon>
    </lineage>
</organism>
<comment type="subcellular location">
    <subcellularLocation>
        <location evidence="1">Nucleus</location>
    </subcellularLocation>
</comment>
<dbReference type="PANTHER" id="PTHR12264">
    <property type="entry name" value="TRANSCRIPTION INITIATION FACTOR TFIID SUBUNIT 12"/>
    <property type="match status" value="1"/>
</dbReference>
<evidence type="ECO:0000313" key="11">
    <source>
        <dbReference type="Proteomes" id="UP000245609"/>
    </source>
</evidence>
<dbReference type="Pfam" id="PF03847">
    <property type="entry name" value="TFIID_20kDa"/>
    <property type="match status" value="1"/>
</dbReference>
<dbReference type="InterPro" id="IPR009072">
    <property type="entry name" value="Histone-fold"/>
</dbReference>
<dbReference type="InterPro" id="IPR003228">
    <property type="entry name" value="TFIID_TAF12_dom"/>
</dbReference>
<gene>
    <name evidence="10" type="ORF">BB560_001702</name>
</gene>
<dbReference type="GO" id="GO:0051123">
    <property type="term" value="P:RNA polymerase II preinitiation complex assembly"/>
    <property type="evidence" value="ECO:0007669"/>
    <property type="project" value="TreeGrafter"/>
</dbReference>
<evidence type="ECO:0000256" key="6">
    <source>
        <dbReference type="ARBA" id="ARBA00075089"/>
    </source>
</evidence>
<dbReference type="AlphaFoldDB" id="A0A2T9ZGT1"/>
<dbReference type="EMBL" id="MBFS01000188">
    <property type="protein sequence ID" value="PVV03816.1"/>
    <property type="molecule type" value="Genomic_DNA"/>
</dbReference>
<dbReference type="STRING" id="133381.A0A2T9ZGT1"/>
<keyword evidence="3" id="KW-0805">Transcription regulation</keyword>
<evidence type="ECO:0000256" key="8">
    <source>
        <dbReference type="SAM" id="MobiDB-lite"/>
    </source>
</evidence>